<dbReference type="Proteomes" id="UP000798808">
    <property type="component" value="Unassembled WGS sequence"/>
</dbReference>
<organism evidence="2 3">
    <name type="scientific">Fulvivirga kasyanovii</name>
    <dbReference type="NCBI Taxonomy" id="396812"/>
    <lineage>
        <taxon>Bacteria</taxon>
        <taxon>Pseudomonadati</taxon>
        <taxon>Bacteroidota</taxon>
        <taxon>Cytophagia</taxon>
        <taxon>Cytophagales</taxon>
        <taxon>Fulvivirgaceae</taxon>
        <taxon>Fulvivirga</taxon>
    </lineage>
</organism>
<name>A0ABW9RWA4_9BACT</name>
<evidence type="ECO:0000313" key="2">
    <source>
        <dbReference type="EMBL" id="MTI28258.1"/>
    </source>
</evidence>
<protein>
    <submittedName>
        <fullName evidence="2">Uncharacterized protein</fullName>
    </submittedName>
</protein>
<comment type="caution">
    <text evidence="2">The sequence shown here is derived from an EMBL/GenBank/DDBJ whole genome shotgun (WGS) entry which is preliminary data.</text>
</comment>
<keyword evidence="3" id="KW-1185">Reference proteome</keyword>
<evidence type="ECO:0000256" key="1">
    <source>
        <dbReference type="SAM" id="MobiDB-lite"/>
    </source>
</evidence>
<accession>A0ABW9RWA4</accession>
<feature type="region of interest" description="Disordered" evidence="1">
    <location>
        <begin position="1"/>
        <end position="31"/>
    </location>
</feature>
<gene>
    <name evidence="2" type="ORF">E1163_25100</name>
</gene>
<sequence>MYNPTRRNKNIGTNKQGHGQNNELTIPSPANTNKTFYERLTNYQKVSRTINGNRFEFVIESTRVSTEHACTIDDIAELLRHVPPNDYADLKLIILRQPKRKEETLSPVWGRLIYTYEFEGETGPAIILEAFDNKRNLKWSKKLSSEDQKELERLREDGHRIIETKRYFEAEYELKNVRNTQLYRTLLHEIGHYKHYLQEVEEQGTEDEPFEEWEIRFDNYFKLPSHQKEQYAHRYAEQLRKTLLESKVIPFERIEKINPTND</sequence>
<proteinExistence type="predicted"/>
<dbReference type="RefSeq" id="WP_155175613.1">
    <property type="nucleotide sequence ID" value="NZ_BAAAFL010000012.1"/>
</dbReference>
<feature type="compositionally biased region" description="Polar residues" evidence="1">
    <location>
        <begin position="10"/>
        <end position="31"/>
    </location>
</feature>
<dbReference type="EMBL" id="SMLW01000658">
    <property type="protein sequence ID" value="MTI28258.1"/>
    <property type="molecule type" value="Genomic_DNA"/>
</dbReference>
<reference evidence="2 3" key="1">
    <citation type="submission" date="2019-02" db="EMBL/GenBank/DDBJ databases">
        <authorList>
            <person name="Goldberg S.R."/>
            <person name="Haltli B.A."/>
            <person name="Correa H."/>
            <person name="Russell K.G."/>
        </authorList>
    </citation>
    <scope>NUCLEOTIDE SEQUENCE [LARGE SCALE GENOMIC DNA]</scope>
    <source>
        <strain evidence="2 3">JCM 16186</strain>
    </source>
</reference>
<evidence type="ECO:0000313" key="3">
    <source>
        <dbReference type="Proteomes" id="UP000798808"/>
    </source>
</evidence>